<dbReference type="EMBL" id="JACBZD010000001">
    <property type="protein sequence ID" value="NYI06568.1"/>
    <property type="molecule type" value="Genomic_DNA"/>
</dbReference>
<feature type="domain" description="Histidine kinase" evidence="9">
    <location>
        <begin position="652"/>
        <end position="759"/>
    </location>
</feature>
<evidence type="ECO:0000256" key="2">
    <source>
        <dbReference type="ARBA" id="ARBA00012438"/>
    </source>
</evidence>
<protein>
    <recommendedName>
        <fullName evidence="2">histidine kinase</fullName>
        <ecNumber evidence="2">2.7.13.3</ecNumber>
    </recommendedName>
</protein>
<dbReference type="GO" id="GO:0000160">
    <property type="term" value="P:phosphorelay signal transduction system"/>
    <property type="evidence" value="ECO:0007669"/>
    <property type="project" value="UniProtKB-KW"/>
</dbReference>
<accession>A0A853A7Q3</accession>
<keyword evidence="8" id="KW-1133">Transmembrane helix</keyword>
<keyword evidence="6" id="KW-0902">Two-component regulatory system</keyword>
<dbReference type="InterPro" id="IPR050980">
    <property type="entry name" value="2C_sensor_his_kinase"/>
</dbReference>
<dbReference type="PANTHER" id="PTHR44936:SF9">
    <property type="entry name" value="SENSOR PROTEIN CREC"/>
    <property type="match status" value="1"/>
</dbReference>
<feature type="compositionally biased region" description="Basic and acidic residues" evidence="7">
    <location>
        <begin position="1345"/>
        <end position="1361"/>
    </location>
</feature>
<feature type="compositionally biased region" description="Basic and acidic residues" evidence="7">
    <location>
        <begin position="1"/>
        <end position="14"/>
    </location>
</feature>
<evidence type="ECO:0000256" key="5">
    <source>
        <dbReference type="ARBA" id="ARBA00022777"/>
    </source>
</evidence>
<feature type="compositionally biased region" description="Basic and acidic residues" evidence="7">
    <location>
        <begin position="1272"/>
        <end position="1282"/>
    </location>
</feature>
<feature type="compositionally biased region" description="Low complexity" evidence="7">
    <location>
        <begin position="781"/>
        <end position="792"/>
    </location>
</feature>
<feature type="transmembrane region" description="Helical" evidence="8">
    <location>
        <begin position="146"/>
        <end position="165"/>
    </location>
</feature>
<feature type="compositionally biased region" description="Basic and acidic residues" evidence="7">
    <location>
        <begin position="1212"/>
        <end position="1222"/>
    </location>
</feature>
<dbReference type="SUPFAM" id="SSF55874">
    <property type="entry name" value="ATPase domain of HSP90 chaperone/DNA topoisomerase II/histidine kinase"/>
    <property type="match status" value="1"/>
</dbReference>
<feature type="region of interest" description="Disordered" evidence="7">
    <location>
        <begin position="1042"/>
        <end position="1432"/>
    </location>
</feature>
<dbReference type="Pfam" id="PF08376">
    <property type="entry name" value="NIT"/>
    <property type="match status" value="1"/>
</dbReference>
<reference evidence="10 11" key="1">
    <citation type="submission" date="2020-07" db="EMBL/GenBank/DDBJ databases">
        <title>Sequencing the genomes of 1000 actinobacteria strains.</title>
        <authorList>
            <person name="Klenk H.-P."/>
        </authorList>
    </citation>
    <scope>NUCLEOTIDE SEQUENCE [LARGE SCALE GENOMIC DNA]</scope>
    <source>
        <strain evidence="10 11">DSM 42178</strain>
    </source>
</reference>
<keyword evidence="4" id="KW-0808">Transferase</keyword>
<comment type="catalytic activity">
    <reaction evidence="1">
        <text>ATP + protein L-histidine = ADP + protein N-phospho-L-histidine.</text>
        <dbReference type="EC" id="2.7.13.3"/>
    </reaction>
</comment>
<feature type="compositionally biased region" description="Basic and acidic residues" evidence="7">
    <location>
        <begin position="929"/>
        <end position="943"/>
    </location>
</feature>
<dbReference type="GO" id="GO:0004673">
    <property type="term" value="F:protein histidine kinase activity"/>
    <property type="evidence" value="ECO:0007669"/>
    <property type="project" value="UniProtKB-EC"/>
</dbReference>
<evidence type="ECO:0000256" key="1">
    <source>
        <dbReference type="ARBA" id="ARBA00000085"/>
    </source>
</evidence>
<evidence type="ECO:0000256" key="3">
    <source>
        <dbReference type="ARBA" id="ARBA00022553"/>
    </source>
</evidence>
<dbReference type="SMART" id="SM00387">
    <property type="entry name" value="HATPase_c"/>
    <property type="match status" value="1"/>
</dbReference>
<feature type="compositionally biased region" description="Polar residues" evidence="7">
    <location>
        <begin position="965"/>
        <end position="975"/>
    </location>
</feature>
<feature type="compositionally biased region" description="Low complexity" evidence="7">
    <location>
        <begin position="1088"/>
        <end position="1104"/>
    </location>
</feature>
<keyword evidence="11" id="KW-1185">Reference proteome</keyword>
<dbReference type="RefSeq" id="WP_179815131.1">
    <property type="nucleotide sequence ID" value="NZ_JACBZD010000001.1"/>
</dbReference>
<evidence type="ECO:0000256" key="6">
    <source>
        <dbReference type="ARBA" id="ARBA00023012"/>
    </source>
</evidence>
<feature type="compositionally biased region" description="Basic and acidic residues" evidence="7">
    <location>
        <begin position="1042"/>
        <end position="1051"/>
    </location>
</feature>
<dbReference type="PROSITE" id="PS50109">
    <property type="entry name" value="HIS_KIN"/>
    <property type="match status" value="1"/>
</dbReference>
<feature type="compositionally biased region" description="Basic and acidic residues" evidence="7">
    <location>
        <begin position="1418"/>
        <end position="1432"/>
    </location>
</feature>
<comment type="caution">
    <text evidence="10">The sequence shown here is derived from an EMBL/GenBank/DDBJ whole genome shotgun (WGS) entry which is preliminary data.</text>
</comment>
<feature type="region of interest" description="Disordered" evidence="7">
    <location>
        <begin position="1"/>
        <end position="130"/>
    </location>
</feature>
<keyword evidence="8" id="KW-0472">Membrane</keyword>
<gene>
    <name evidence="10" type="ORF">FHU37_003511</name>
</gene>
<feature type="region of interest" description="Disordered" evidence="7">
    <location>
        <begin position="764"/>
        <end position="1005"/>
    </location>
</feature>
<feature type="compositionally biased region" description="Basic and acidic residues" evidence="7">
    <location>
        <begin position="764"/>
        <end position="773"/>
    </location>
</feature>
<dbReference type="InterPro" id="IPR005467">
    <property type="entry name" value="His_kinase_dom"/>
</dbReference>
<evidence type="ECO:0000259" key="9">
    <source>
        <dbReference type="PROSITE" id="PS50109"/>
    </source>
</evidence>
<dbReference type="InterPro" id="IPR003594">
    <property type="entry name" value="HATPase_dom"/>
</dbReference>
<dbReference type="PANTHER" id="PTHR44936">
    <property type="entry name" value="SENSOR PROTEIN CREC"/>
    <property type="match status" value="1"/>
</dbReference>
<feature type="compositionally biased region" description="Low complexity" evidence="7">
    <location>
        <begin position="820"/>
        <end position="844"/>
    </location>
</feature>
<dbReference type="InterPro" id="IPR013587">
    <property type="entry name" value="Nitrate/nitrite_sensing"/>
</dbReference>
<evidence type="ECO:0000313" key="10">
    <source>
        <dbReference type="EMBL" id="NYI06568.1"/>
    </source>
</evidence>
<evidence type="ECO:0000313" key="11">
    <source>
        <dbReference type="Proteomes" id="UP000567795"/>
    </source>
</evidence>
<dbReference type="EC" id="2.7.13.3" evidence="2"/>
<sequence length="1432" mass="151394">MRRTQAEQARRRAEATATTAGTGTTGAGDKARTRRGARGAAASDAPATDATASGPDAGATDSKGRSTRGGPPGSTASSGSPMAQAFGRRGPDRGPSGARTPGPEGNGPSRPDDTGSDDSGGSSGGRRRRFQRDSLRLRNWRVPTRLAAILLIPVVLTLIFAGLRVEDQISRARQAGETERVARLAAAAAELTNALQVERDITAIHPEEKEEVGEVQAARNATDTAMVAFFEAAEQAPNHSSITDRVEDFRVRSQHLESLRENAYSPRLTVLATQLAYSDLFEPLASFSNELGGGTDSDVNSRGRAIYALSLAKASNSTQRTIIGFAMTRGTLTNAELIAAQAAATLENTAINEFIAGAELEDKDVFDQRMGEIDTRGATNLQQQALSRGVARGALAADPFDPEEWYEITGPEFNQLRVVERELLDSILEDAGQMQADAQREAVWNSAAVLLALIGAVLFAGLIARSMVGGMRVLRSSALDISRNRLPELVERLSQSDPERVDTTIKPIPLHGRDEIGEVARAFDGVHREAVRLAAEQSLLRNNVNAIFTNLSRRNQGLVERQLALITDLENNEADPEQLESLFRLDHLATRMRRNGENLLVLAGEEPGRRWTQPVPLLDVVRAAASEVEQYERVELVNVPETEVTGAAVNDLVHLLAELLENATTFSAPNTTVHVNGTPLPDGRMLIEIQDQGIGLPADEVEPINERLAKPPVIDVSVSRRMGLFVVGRLAARHGVRVQLRPASDGRGTTALVMIPASVVLREDRRGDEDFRASRPAPESQQGPAAATGQPAREAGQGGLPGGRQRAAGELPSRRRGATPGLPEPSAGPAAGANPQGPAAGQAGSRHAGGRPGQQDAASRANGQQGRPGADAPAAGLPHRERPAAQPLPRRDASDRPGTDGGPVEPRRPNEYETGLHPVAGLRGQEYSTGEHRADELGRREDPLGDAAGAGYPDPYRAEPYATGQYPTPGQSPTAGRSPLGYESDDRYPAGYDGGAGTGSYDTGSYPTGSYDTGAYATGGYETTQYDTGSYDTTAYRAEGAGDHRAERYAEEPYGATGYQEGRLPAEDGYPTGEYRAQEYDTGRRRTGGYPAEAAPAENPETGALPVVDPYATGAFPTLPAQADPAAEPLGPGAGRTAPAGYRDGYPAERAHPAEPGYGSGRDRRGDAVPHGLDPVPPVRPSAAKPAAFGTGPGDTAEIPLLPAGPTPAPAPREDRPLRPDTGRPSPTRPPARQERPETTARPSGPARGAEGAQRPSTAREEGPRSLPPVRPLERGAGEGDNRASGSLFEERSPYQTGSYFERGQRPEPAPPAGPAAGPLGGTVGGTGGAVSDPRSETAAGEWRSANDERWSRAGQVREPHAGGLTSSGLPRRVPRANLVPGAAKETPQAGPQVSRAPEDVRGRLTNLRRGIQQGRRAQGDTDSHGPENQER</sequence>
<name>A0A853A7Q3_9ACTN</name>
<organism evidence="10 11">
    <name type="scientific">Allostreptomyces psammosilenae</name>
    <dbReference type="NCBI Taxonomy" id="1892865"/>
    <lineage>
        <taxon>Bacteria</taxon>
        <taxon>Bacillati</taxon>
        <taxon>Actinomycetota</taxon>
        <taxon>Actinomycetes</taxon>
        <taxon>Kitasatosporales</taxon>
        <taxon>Streptomycetaceae</taxon>
        <taxon>Allostreptomyces</taxon>
    </lineage>
</organism>
<dbReference type="Gene3D" id="6.10.340.10">
    <property type="match status" value="1"/>
</dbReference>
<dbReference type="InterPro" id="IPR036890">
    <property type="entry name" value="HATPase_C_sf"/>
</dbReference>
<feature type="transmembrane region" description="Helical" evidence="8">
    <location>
        <begin position="443"/>
        <end position="464"/>
    </location>
</feature>
<dbReference type="Gene3D" id="3.30.565.10">
    <property type="entry name" value="Histidine kinase-like ATPase, C-terminal domain"/>
    <property type="match status" value="1"/>
</dbReference>
<dbReference type="Proteomes" id="UP000567795">
    <property type="component" value="Unassembled WGS sequence"/>
</dbReference>
<feature type="compositionally biased region" description="Basic and acidic residues" evidence="7">
    <location>
        <begin position="878"/>
        <end position="898"/>
    </location>
</feature>
<proteinExistence type="predicted"/>
<feature type="compositionally biased region" description="Gly residues" evidence="7">
    <location>
        <begin position="1319"/>
        <end position="1329"/>
    </location>
</feature>
<evidence type="ECO:0000256" key="4">
    <source>
        <dbReference type="ARBA" id="ARBA00022679"/>
    </source>
</evidence>
<dbReference type="Pfam" id="PF02518">
    <property type="entry name" value="HATPase_c"/>
    <property type="match status" value="1"/>
</dbReference>
<feature type="compositionally biased region" description="Low complexity" evidence="7">
    <location>
        <begin position="38"/>
        <end position="61"/>
    </location>
</feature>
<evidence type="ECO:0000256" key="8">
    <source>
        <dbReference type="SAM" id="Phobius"/>
    </source>
</evidence>
<evidence type="ECO:0000256" key="7">
    <source>
        <dbReference type="SAM" id="MobiDB-lite"/>
    </source>
</evidence>
<keyword evidence="8" id="KW-0812">Transmembrane</keyword>
<keyword evidence="3" id="KW-0597">Phosphoprotein</keyword>
<keyword evidence="5 10" id="KW-0418">Kinase</keyword>